<feature type="transmembrane region" description="Helical" evidence="7">
    <location>
        <begin position="73"/>
        <end position="96"/>
    </location>
</feature>
<dbReference type="EMBL" id="JAESVA010000004">
    <property type="protein sequence ID" value="MCB8881110.1"/>
    <property type="molecule type" value="Genomic_DNA"/>
</dbReference>
<evidence type="ECO:0000256" key="4">
    <source>
        <dbReference type="ARBA" id="ARBA00022692"/>
    </source>
</evidence>
<evidence type="ECO:0000313" key="9">
    <source>
        <dbReference type="EMBL" id="MCB8881110.1"/>
    </source>
</evidence>
<dbReference type="PANTHER" id="PTHR32243:SF18">
    <property type="entry name" value="INNER MEMBRANE ABC TRANSPORTER PERMEASE PROTEIN YCJP"/>
    <property type="match status" value="1"/>
</dbReference>
<evidence type="ECO:0000256" key="7">
    <source>
        <dbReference type="RuleBase" id="RU363032"/>
    </source>
</evidence>
<dbReference type="GO" id="GO:0005886">
    <property type="term" value="C:plasma membrane"/>
    <property type="evidence" value="ECO:0007669"/>
    <property type="project" value="UniProtKB-SubCell"/>
</dbReference>
<dbReference type="GO" id="GO:0055085">
    <property type="term" value="P:transmembrane transport"/>
    <property type="evidence" value="ECO:0007669"/>
    <property type="project" value="InterPro"/>
</dbReference>
<dbReference type="Gene3D" id="1.10.3720.10">
    <property type="entry name" value="MetI-like"/>
    <property type="match status" value="1"/>
</dbReference>
<reference evidence="9 10" key="1">
    <citation type="journal article" date="2021" name="Microorganisms">
        <title>Acidisoma silvae sp. nov. and Acidisomacellulosilytica sp. nov., Two Acidophilic Bacteria Isolated from Decaying Wood, Hydrolyzing Cellulose and Producing Poly-3-hydroxybutyrate.</title>
        <authorList>
            <person name="Mieszkin S."/>
            <person name="Pouder E."/>
            <person name="Uroz S."/>
            <person name="Simon-Colin C."/>
            <person name="Alain K."/>
        </authorList>
    </citation>
    <scope>NUCLEOTIDE SEQUENCE [LARGE SCALE GENOMIC DNA]</scope>
    <source>
        <strain evidence="9 10">HW T5.17</strain>
    </source>
</reference>
<sequence length="278" mass="30231">MKRRHRTRAAQGLRWLVYLLAVLLLNLPVIVTLLTSLKTDADINASPPIWLFHPTFMHYAEIFSDPTLDFPHYLVNSTSIALGATLLTIALALPAAYAIARLGIGASFLLPAVTNLRVLPLVIFAIPFYLAYQALGLLDTRLGMMIIGCLINLPLALIMLVGFLRELPRELDEAARVDGATLLGILRLVIIPLARPSIMAVAILSFIYAWNEFLFALILTTRHATPVTVGATYFITSWGVRWGATAAAMVVSVLPPLLLGLASHRFLARATTAGAVKG</sequence>
<protein>
    <submittedName>
        <fullName evidence="9">Carbohydrate ABC transporter permease</fullName>
    </submittedName>
</protein>
<feature type="domain" description="ABC transmembrane type-1" evidence="8">
    <location>
        <begin position="74"/>
        <end position="263"/>
    </location>
</feature>
<evidence type="ECO:0000313" key="10">
    <source>
        <dbReference type="Proteomes" id="UP000721844"/>
    </source>
</evidence>
<accession>A0A963Z1N0</accession>
<evidence type="ECO:0000256" key="5">
    <source>
        <dbReference type="ARBA" id="ARBA00022989"/>
    </source>
</evidence>
<keyword evidence="4 7" id="KW-0812">Transmembrane</keyword>
<dbReference type="InterPro" id="IPR000515">
    <property type="entry name" value="MetI-like"/>
</dbReference>
<comment type="similarity">
    <text evidence="7">Belongs to the binding-protein-dependent transport system permease family.</text>
</comment>
<feature type="transmembrane region" description="Helical" evidence="7">
    <location>
        <begin position="242"/>
        <end position="262"/>
    </location>
</feature>
<dbReference type="Pfam" id="PF00528">
    <property type="entry name" value="BPD_transp_1"/>
    <property type="match status" value="1"/>
</dbReference>
<dbReference type="InterPro" id="IPR035906">
    <property type="entry name" value="MetI-like_sf"/>
</dbReference>
<comment type="caution">
    <text evidence="9">The sequence shown here is derived from an EMBL/GenBank/DDBJ whole genome shotgun (WGS) entry which is preliminary data.</text>
</comment>
<keyword evidence="2 7" id="KW-0813">Transport</keyword>
<dbReference type="PANTHER" id="PTHR32243">
    <property type="entry name" value="MALTOSE TRANSPORT SYSTEM PERMEASE-RELATED"/>
    <property type="match status" value="1"/>
</dbReference>
<keyword evidence="6 7" id="KW-0472">Membrane</keyword>
<dbReference type="RefSeq" id="WP_227307784.1">
    <property type="nucleotide sequence ID" value="NZ_JAESVA010000004.1"/>
</dbReference>
<feature type="transmembrane region" description="Helical" evidence="7">
    <location>
        <begin position="142"/>
        <end position="164"/>
    </location>
</feature>
<keyword evidence="5 7" id="KW-1133">Transmembrane helix</keyword>
<dbReference type="CDD" id="cd06261">
    <property type="entry name" value="TM_PBP2"/>
    <property type="match status" value="1"/>
</dbReference>
<keyword evidence="10" id="KW-1185">Reference proteome</keyword>
<proteinExistence type="inferred from homology"/>
<evidence type="ECO:0000259" key="8">
    <source>
        <dbReference type="PROSITE" id="PS50928"/>
    </source>
</evidence>
<gene>
    <name evidence="9" type="ORF">ACELLULO517_12760</name>
</gene>
<evidence type="ECO:0000256" key="1">
    <source>
        <dbReference type="ARBA" id="ARBA00004651"/>
    </source>
</evidence>
<organism evidence="9 10">
    <name type="scientific">Acidisoma cellulosilyticum</name>
    <dbReference type="NCBI Taxonomy" id="2802395"/>
    <lineage>
        <taxon>Bacteria</taxon>
        <taxon>Pseudomonadati</taxon>
        <taxon>Pseudomonadota</taxon>
        <taxon>Alphaproteobacteria</taxon>
        <taxon>Acetobacterales</taxon>
        <taxon>Acidocellaceae</taxon>
        <taxon>Acidisoma</taxon>
    </lineage>
</organism>
<feature type="transmembrane region" description="Helical" evidence="7">
    <location>
        <begin position="185"/>
        <end position="210"/>
    </location>
</feature>
<comment type="subcellular location">
    <subcellularLocation>
        <location evidence="1 7">Cell membrane</location>
        <topology evidence="1 7">Multi-pass membrane protein</topology>
    </subcellularLocation>
</comment>
<evidence type="ECO:0000256" key="3">
    <source>
        <dbReference type="ARBA" id="ARBA00022475"/>
    </source>
</evidence>
<dbReference type="PROSITE" id="PS50928">
    <property type="entry name" value="ABC_TM1"/>
    <property type="match status" value="1"/>
</dbReference>
<feature type="transmembrane region" description="Helical" evidence="7">
    <location>
        <begin position="12"/>
        <end position="34"/>
    </location>
</feature>
<dbReference type="SUPFAM" id="SSF161098">
    <property type="entry name" value="MetI-like"/>
    <property type="match status" value="1"/>
</dbReference>
<name>A0A963Z1N0_9PROT</name>
<dbReference type="AlphaFoldDB" id="A0A963Z1N0"/>
<keyword evidence="3" id="KW-1003">Cell membrane</keyword>
<evidence type="ECO:0000256" key="2">
    <source>
        <dbReference type="ARBA" id="ARBA00022448"/>
    </source>
</evidence>
<dbReference type="Proteomes" id="UP000721844">
    <property type="component" value="Unassembled WGS sequence"/>
</dbReference>
<feature type="transmembrane region" description="Helical" evidence="7">
    <location>
        <begin position="108"/>
        <end position="130"/>
    </location>
</feature>
<dbReference type="InterPro" id="IPR050901">
    <property type="entry name" value="BP-dep_ABC_trans_perm"/>
</dbReference>
<evidence type="ECO:0000256" key="6">
    <source>
        <dbReference type="ARBA" id="ARBA00023136"/>
    </source>
</evidence>